<keyword evidence="3" id="KW-1185">Reference proteome</keyword>
<name>A0A445CB38_ARAHY</name>
<dbReference type="Proteomes" id="UP000289738">
    <property type="component" value="Chromosome A07"/>
</dbReference>
<dbReference type="Pfam" id="PF10536">
    <property type="entry name" value="PMD"/>
    <property type="match status" value="1"/>
</dbReference>
<dbReference type="PANTHER" id="PTHR46033:SF8">
    <property type="entry name" value="PROTEIN MAINTENANCE OF MERISTEMS-LIKE"/>
    <property type="match status" value="1"/>
</dbReference>
<dbReference type="InterPro" id="IPR019557">
    <property type="entry name" value="AminoTfrase-like_pln_mobile"/>
</dbReference>
<dbReference type="PANTHER" id="PTHR46033">
    <property type="entry name" value="PROTEIN MAIN-LIKE 2"/>
    <property type="match status" value="1"/>
</dbReference>
<protein>
    <recommendedName>
        <fullName evidence="1">Aminotransferase-like plant mobile domain-containing protein</fullName>
    </recommendedName>
</protein>
<gene>
    <name evidence="2" type="ORF">Ahy_A07g034173</name>
</gene>
<evidence type="ECO:0000313" key="3">
    <source>
        <dbReference type="Proteomes" id="UP000289738"/>
    </source>
</evidence>
<evidence type="ECO:0000313" key="2">
    <source>
        <dbReference type="EMBL" id="RYR48177.1"/>
    </source>
</evidence>
<reference evidence="2 3" key="1">
    <citation type="submission" date="2019-01" db="EMBL/GenBank/DDBJ databases">
        <title>Sequencing of cultivated peanut Arachis hypogaea provides insights into genome evolution and oil improvement.</title>
        <authorList>
            <person name="Chen X."/>
        </authorList>
    </citation>
    <scope>NUCLEOTIDE SEQUENCE [LARGE SCALE GENOMIC DNA]</scope>
    <source>
        <strain evidence="3">cv. Fuhuasheng</strain>
        <tissue evidence="2">Leaves</tissue>
    </source>
</reference>
<feature type="domain" description="Aminotransferase-like plant mobile" evidence="1">
    <location>
        <begin position="38"/>
        <end position="99"/>
    </location>
</feature>
<proteinExistence type="predicted"/>
<dbReference type="AlphaFoldDB" id="A0A445CB38"/>
<sequence length="108" mass="12706">MCQDSDKPPVLFPPLVVLHQKVYHAGDREYPIPKRIWLRVHIRWLPLLEDLDTCGRLSWGSTVLAWLYRHMCRATEHSQCNLDGCVSLLLSWAYHHIPLLWSDGFETR</sequence>
<evidence type="ECO:0000259" key="1">
    <source>
        <dbReference type="Pfam" id="PF10536"/>
    </source>
</evidence>
<dbReference type="EMBL" id="SDMP01000007">
    <property type="protein sequence ID" value="RYR48177.1"/>
    <property type="molecule type" value="Genomic_DNA"/>
</dbReference>
<dbReference type="InterPro" id="IPR044824">
    <property type="entry name" value="MAIN-like"/>
</dbReference>
<comment type="caution">
    <text evidence="2">The sequence shown here is derived from an EMBL/GenBank/DDBJ whole genome shotgun (WGS) entry which is preliminary data.</text>
</comment>
<organism evidence="2 3">
    <name type="scientific">Arachis hypogaea</name>
    <name type="common">Peanut</name>
    <dbReference type="NCBI Taxonomy" id="3818"/>
    <lineage>
        <taxon>Eukaryota</taxon>
        <taxon>Viridiplantae</taxon>
        <taxon>Streptophyta</taxon>
        <taxon>Embryophyta</taxon>
        <taxon>Tracheophyta</taxon>
        <taxon>Spermatophyta</taxon>
        <taxon>Magnoliopsida</taxon>
        <taxon>eudicotyledons</taxon>
        <taxon>Gunneridae</taxon>
        <taxon>Pentapetalae</taxon>
        <taxon>rosids</taxon>
        <taxon>fabids</taxon>
        <taxon>Fabales</taxon>
        <taxon>Fabaceae</taxon>
        <taxon>Papilionoideae</taxon>
        <taxon>50 kb inversion clade</taxon>
        <taxon>dalbergioids sensu lato</taxon>
        <taxon>Dalbergieae</taxon>
        <taxon>Pterocarpus clade</taxon>
        <taxon>Arachis</taxon>
    </lineage>
</organism>
<dbReference type="GO" id="GO:0010073">
    <property type="term" value="P:meristem maintenance"/>
    <property type="evidence" value="ECO:0007669"/>
    <property type="project" value="InterPro"/>
</dbReference>
<accession>A0A445CB38</accession>